<dbReference type="GO" id="GO:0004252">
    <property type="term" value="F:serine-type endopeptidase activity"/>
    <property type="evidence" value="ECO:0007669"/>
    <property type="project" value="InterPro"/>
</dbReference>
<evidence type="ECO:0000256" key="2">
    <source>
        <dbReference type="ARBA" id="ARBA00004401"/>
    </source>
</evidence>
<evidence type="ECO:0000313" key="12">
    <source>
        <dbReference type="Proteomes" id="UP000824165"/>
    </source>
</evidence>
<evidence type="ECO:0000256" key="3">
    <source>
        <dbReference type="ARBA" id="ARBA00009370"/>
    </source>
</evidence>
<dbReference type="PANTHER" id="PTHR43390">
    <property type="entry name" value="SIGNAL PEPTIDASE I"/>
    <property type="match status" value="1"/>
</dbReference>
<dbReference type="InterPro" id="IPR019533">
    <property type="entry name" value="Peptidase_S26"/>
</dbReference>
<feature type="domain" description="Peptidase S26" evidence="10">
    <location>
        <begin position="14"/>
        <end position="205"/>
    </location>
</feature>
<dbReference type="InterPro" id="IPR036286">
    <property type="entry name" value="LexA/Signal_pep-like_sf"/>
</dbReference>
<evidence type="ECO:0000256" key="4">
    <source>
        <dbReference type="ARBA" id="ARBA00013208"/>
    </source>
</evidence>
<evidence type="ECO:0000256" key="5">
    <source>
        <dbReference type="ARBA" id="ARBA00022670"/>
    </source>
</evidence>
<evidence type="ECO:0000313" key="11">
    <source>
        <dbReference type="EMBL" id="HIT85717.1"/>
    </source>
</evidence>
<keyword evidence="5 8" id="KW-0645">Protease</keyword>
<dbReference type="NCBIfam" id="TIGR02227">
    <property type="entry name" value="sigpep_I_bact"/>
    <property type="match status" value="1"/>
</dbReference>
<dbReference type="InterPro" id="IPR000223">
    <property type="entry name" value="Pept_S26A_signal_pept_1"/>
</dbReference>
<accession>A0A9D1H334</accession>
<dbReference type="SUPFAM" id="SSF51306">
    <property type="entry name" value="LexA/Signal peptidase"/>
    <property type="match status" value="1"/>
</dbReference>
<evidence type="ECO:0000256" key="7">
    <source>
        <dbReference type="PIRSR" id="PIRSR600223-1"/>
    </source>
</evidence>
<dbReference type="PANTHER" id="PTHR43390:SF1">
    <property type="entry name" value="CHLOROPLAST PROCESSING PEPTIDASE"/>
    <property type="match status" value="1"/>
</dbReference>
<keyword evidence="8" id="KW-0472">Membrane</keyword>
<evidence type="ECO:0000259" key="10">
    <source>
        <dbReference type="Pfam" id="PF10502"/>
    </source>
</evidence>
<feature type="active site" evidence="7">
    <location>
        <position position="45"/>
    </location>
</feature>
<evidence type="ECO:0000256" key="8">
    <source>
        <dbReference type="RuleBase" id="RU003993"/>
    </source>
</evidence>
<dbReference type="GO" id="GO:0009003">
    <property type="term" value="F:signal peptidase activity"/>
    <property type="evidence" value="ECO:0007669"/>
    <property type="project" value="UniProtKB-EC"/>
</dbReference>
<dbReference type="PROSITE" id="PS00501">
    <property type="entry name" value="SPASE_I_1"/>
    <property type="match status" value="1"/>
</dbReference>
<comment type="similarity">
    <text evidence="3 9">Belongs to the peptidase S26 family.</text>
</comment>
<dbReference type="PROSITE" id="PS00761">
    <property type="entry name" value="SPASE_I_3"/>
    <property type="match status" value="1"/>
</dbReference>
<dbReference type="InterPro" id="IPR019757">
    <property type="entry name" value="Pept_S26A_signal_pept_1_Lys-AS"/>
</dbReference>
<name>A0A9D1H334_9FIRM</name>
<dbReference type="CDD" id="cd06530">
    <property type="entry name" value="S26_SPase_I"/>
    <property type="match status" value="1"/>
</dbReference>
<dbReference type="PROSITE" id="PS00760">
    <property type="entry name" value="SPASE_I_2"/>
    <property type="match status" value="1"/>
</dbReference>
<dbReference type="GO" id="GO:0005886">
    <property type="term" value="C:plasma membrane"/>
    <property type="evidence" value="ECO:0007669"/>
    <property type="project" value="UniProtKB-SubCell"/>
</dbReference>
<dbReference type="AlphaFoldDB" id="A0A9D1H334"/>
<dbReference type="InterPro" id="IPR019756">
    <property type="entry name" value="Pept_S26A_signal_pept_1_Ser-AS"/>
</dbReference>
<proteinExistence type="inferred from homology"/>
<dbReference type="EC" id="3.4.21.89" evidence="4 8"/>
<comment type="catalytic activity">
    <reaction evidence="1 8">
        <text>Cleavage of hydrophobic, N-terminal signal or leader sequences from secreted and periplasmic proteins.</text>
        <dbReference type="EC" id="3.4.21.89"/>
    </reaction>
</comment>
<reference evidence="11" key="2">
    <citation type="journal article" date="2021" name="PeerJ">
        <title>Extensive microbial diversity within the chicken gut microbiome revealed by metagenomics and culture.</title>
        <authorList>
            <person name="Gilroy R."/>
            <person name="Ravi A."/>
            <person name="Getino M."/>
            <person name="Pursley I."/>
            <person name="Horton D.L."/>
            <person name="Alikhan N.F."/>
            <person name="Baker D."/>
            <person name="Gharbi K."/>
            <person name="Hall N."/>
            <person name="Watson M."/>
            <person name="Adriaenssens E.M."/>
            <person name="Foster-Nyarko E."/>
            <person name="Jarju S."/>
            <person name="Secka A."/>
            <person name="Antonio M."/>
            <person name="Oren A."/>
            <person name="Chaudhuri R.R."/>
            <person name="La Ragione R."/>
            <person name="Hildebrand F."/>
            <person name="Pallen M.J."/>
        </authorList>
    </citation>
    <scope>NUCLEOTIDE SEQUENCE</scope>
    <source>
        <strain evidence="11">CHK181-108</strain>
    </source>
</reference>
<reference evidence="11" key="1">
    <citation type="submission" date="2020-10" db="EMBL/GenBank/DDBJ databases">
        <authorList>
            <person name="Gilroy R."/>
        </authorList>
    </citation>
    <scope>NUCLEOTIDE SEQUENCE</scope>
    <source>
        <strain evidence="11">CHK181-108</strain>
    </source>
</reference>
<feature type="transmembrane region" description="Helical" evidence="8">
    <location>
        <begin position="17"/>
        <end position="36"/>
    </location>
</feature>
<comment type="subcellular location">
    <subcellularLocation>
        <location evidence="2">Cell membrane</location>
        <topology evidence="2">Single-pass type II membrane protein</topology>
    </subcellularLocation>
    <subcellularLocation>
        <location evidence="9">Membrane</location>
        <topology evidence="9">Single-pass type II membrane protein</topology>
    </subcellularLocation>
</comment>
<dbReference type="InterPro" id="IPR019758">
    <property type="entry name" value="Pept_S26A_signal_pept_1_CS"/>
</dbReference>
<dbReference type="Pfam" id="PF10502">
    <property type="entry name" value="Peptidase_S26"/>
    <property type="match status" value="1"/>
</dbReference>
<protein>
    <recommendedName>
        <fullName evidence="4 8">Signal peptidase I</fullName>
        <ecNumber evidence="4 8">3.4.21.89</ecNumber>
    </recommendedName>
</protein>
<keyword evidence="8" id="KW-0812">Transmembrane</keyword>
<evidence type="ECO:0000256" key="1">
    <source>
        <dbReference type="ARBA" id="ARBA00000677"/>
    </source>
</evidence>
<sequence>MEEKSKKTSIGREIWEWFYTIAIALIIAMLIKTFLFDVVKVDGSSMYPTLVNNDRLIVTKPGYEPKQGDIIILDSTYKEREKYFDTLAAEEGKEELSAFSKFTKGFTLPDSLKKRFYVKRVIALPGQTVDLRDGAVYIDGELYEEPYYDGPTTSIDASVEYPITVEEDTVFVMGDNRTRSKDSRSSELGLVPYDAVLGKAKLRIWPLNVIGFVE</sequence>
<dbReference type="PRINTS" id="PR00727">
    <property type="entry name" value="LEADERPTASE"/>
</dbReference>
<feature type="active site" evidence="7">
    <location>
        <position position="119"/>
    </location>
</feature>
<keyword evidence="6 8" id="KW-0378">Hydrolase</keyword>
<comment type="caution">
    <text evidence="11">The sequence shown here is derived from an EMBL/GenBank/DDBJ whole genome shotgun (WGS) entry which is preliminary data.</text>
</comment>
<dbReference type="Gene3D" id="2.10.109.10">
    <property type="entry name" value="Umud Fragment, subunit A"/>
    <property type="match status" value="1"/>
</dbReference>
<organism evidence="11 12">
    <name type="scientific">Candidatus Ornithomonoglobus intestinigallinarum</name>
    <dbReference type="NCBI Taxonomy" id="2840894"/>
    <lineage>
        <taxon>Bacteria</taxon>
        <taxon>Bacillati</taxon>
        <taxon>Bacillota</taxon>
        <taxon>Clostridia</taxon>
        <taxon>Candidatus Ornithomonoglobus</taxon>
    </lineage>
</organism>
<dbReference type="EMBL" id="DVLU01000073">
    <property type="protein sequence ID" value="HIT85717.1"/>
    <property type="molecule type" value="Genomic_DNA"/>
</dbReference>
<evidence type="ECO:0000256" key="6">
    <source>
        <dbReference type="ARBA" id="ARBA00022801"/>
    </source>
</evidence>
<dbReference type="Proteomes" id="UP000824165">
    <property type="component" value="Unassembled WGS sequence"/>
</dbReference>
<keyword evidence="8" id="KW-1133">Transmembrane helix</keyword>
<gene>
    <name evidence="11" type="primary">lepB</name>
    <name evidence="11" type="ORF">IAA60_07425</name>
</gene>
<evidence type="ECO:0000256" key="9">
    <source>
        <dbReference type="RuleBase" id="RU362042"/>
    </source>
</evidence>
<dbReference type="GO" id="GO:0006465">
    <property type="term" value="P:signal peptide processing"/>
    <property type="evidence" value="ECO:0007669"/>
    <property type="project" value="InterPro"/>
</dbReference>